<dbReference type="Proteomes" id="UP000254765">
    <property type="component" value="Unassembled WGS sequence"/>
</dbReference>
<dbReference type="EMBL" id="UGYK01000002">
    <property type="protein sequence ID" value="SUI77907.1"/>
    <property type="molecule type" value="Genomic_DNA"/>
</dbReference>
<gene>
    <name evidence="1" type="ORF">NCTC10211_04956</name>
</gene>
<evidence type="ECO:0000313" key="1">
    <source>
        <dbReference type="EMBL" id="SUI77907.1"/>
    </source>
</evidence>
<sequence length="214" mass="24516">MKSAKQIANDMADAVNIDSNLVRGFAQGFISVPVDFYYLGYDYIDTENRWLNSQDKERFIRLIKSGMANKASIEKVAHIFIENFASKVKFEDVKDMTIRTSGKLIGKFAFNQLATANMGYIFSKQIIPRLVSGVAVGSILTAGASISRSVYTSRDLRARNSRMYDQLRRLGNLDLLYFLLENKVRPFEDAVSVWERDRKKFNQICQYFFAKVNV</sequence>
<dbReference type="RefSeq" id="WP_033640891.1">
    <property type="nucleotide sequence ID" value="NZ_CAMIQS010000002.1"/>
</dbReference>
<organism evidence="1 2">
    <name type="scientific">Serratia marcescens</name>
    <dbReference type="NCBI Taxonomy" id="615"/>
    <lineage>
        <taxon>Bacteria</taxon>
        <taxon>Pseudomonadati</taxon>
        <taxon>Pseudomonadota</taxon>
        <taxon>Gammaproteobacteria</taxon>
        <taxon>Enterobacterales</taxon>
        <taxon>Yersiniaceae</taxon>
        <taxon>Serratia</taxon>
    </lineage>
</organism>
<reference evidence="1 2" key="1">
    <citation type="submission" date="2018-06" db="EMBL/GenBank/DDBJ databases">
        <authorList>
            <consortium name="Pathogen Informatics"/>
            <person name="Doyle S."/>
        </authorList>
    </citation>
    <scope>NUCLEOTIDE SEQUENCE [LARGE SCALE GENOMIC DNA]</scope>
    <source>
        <strain evidence="1 2">NCTC10211</strain>
    </source>
</reference>
<proteinExistence type="predicted"/>
<protein>
    <submittedName>
        <fullName evidence="1">Uncharacterized protein</fullName>
    </submittedName>
</protein>
<evidence type="ECO:0000313" key="2">
    <source>
        <dbReference type="Proteomes" id="UP000254765"/>
    </source>
</evidence>
<name>A0A380ABZ0_SERMA</name>
<accession>A0A380ABZ0</accession>
<dbReference type="AlphaFoldDB" id="A0A380ABZ0"/>